<organism evidence="1">
    <name type="scientific">Anguilla anguilla</name>
    <name type="common">European freshwater eel</name>
    <name type="synonym">Muraena anguilla</name>
    <dbReference type="NCBI Taxonomy" id="7936"/>
    <lineage>
        <taxon>Eukaryota</taxon>
        <taxon>Metazoa</taxon>
        <taxon>Chordata</taxon>
        <taxon>Craniata</taxon>
        <taxon>Vertebrata</taxon>
        <taxon>Euteleostomi</taxon>
        <taxon>Actinopterygii</taxon>
        <taxon>Neopterygii</taxon>
        <taxon>Teleostei</taxon>
        <taxon>Anguilliformes</taxon>
        <taxon>Anguillidae</taxon>
        <taxon>Anguilla</taxon>
    </lineage>
</organism>
<evidence type="ECO:0000313" key="1">
    <source>
        <dbReference type="EMBL" id="JAH12804.1"/>
    </source>
</evidence>
<reference evidence="1" key="1">
    <citation type="submission" date="2014-11" db="EMBL/GenBank/DDBJ databases">
        <authorList>
            <person name="Amaro Gonzalez C."/>
        </authorList>
    </citation>
    <scope>NUCLEOTIDE SEQUENCE</scope>
</reference>
<proteinExistence type="predicted"/>
<name>A0A0E9Q7U4_ANGAN</name>
<protein>
    <submittedName>
        <fullName evidence="1">Uncharacterized protein</fullName>
    </submittedName>
</protein>
<accession>A0A0E9Q7U4</accession>
<dbReference type="AlphaFoldDB" id="A0A0E9Q7U4"/>
<reference evidence="1" key="2">
    <citation type="journal article" date="2015" name="Fish Shellfish Immunol.">
        <title>Early steps in the European eel (Anguilla anguilla)-Vibrio vulnificus interaction in the gills: Role of the RtxA13 toxin.</title>
        <authorList>
            <person name="Callol A."/>
            <person name="Pajuelo D."/>
            <person name="Ebbesson L."/>
            <person name="Teles M."/>
            <person name="MacKenzie S."/>
            <person name="Amaro C."/>
        </authorList>
    </citation>
    <scope>NUCLEOTIDE SEQUENCE</scope>
</reference>
<dbReference type="EMBL" id="GBXM01095773">
    <property type="protein sequence ID" value="JAH12804.1"/>
    <property type="molecule type" value="Transcribed_RNA"/>
</dbReference>
<sequence length="30" mass="3281">MFSTGRSVLGDAFYIRVQQSRTCVSVSEVG</sequence>